<reference evidence="2" key="1">
    <citation type="submission" date="2023-07" db="EMBL/GenBank/DDBJ databases">
        <authorList>
            <consortium name="CYATHOMIX"/>
        </authorList>
    </citation>
    <scope>NUCLEOTIDE SEQUENCE</scope>
    <source>
        <strain evidence="2">N/A</strain>
    </source>
</reference>
<evidence type="ECO:0000313" key="2">
    <source>
        <dbReference type="EMBL" id="CAJ0590429.1"/>
    </source>
</evidence>
<dbReference type="AlphaFoldDB" id="A0AA36DPL2"/>
<keyword evidence="3" id="KW-1185">Reference proteome</keyword>
<evidence type="ECO:0000313" key="3">
    <source>
        <dbReference type="Proteomes" id="UP001176961"/>
    </source>
</evidence>
<organism evidence="2 3">
    <name type="scientific">Cylicocyclus nassatus</name>
    <name type="common">Nematode worm</name>
    <dbReference type="NCBI Taxonomy" id="53992"/>
    <lineage>
        <taxon>Eukaryota</taxon>
        <taxon>Metazoa</taxon>
        <taxon>Ecdysozoa</taxon>
        <taxon>Nematoda</taxon>
        <taxon>Chromadorea</taxon>
        <taxon>Rhabditida</taxon>
        <taxon>Rhabditina</taxon>
        <taxon>Rhabditomorpha</taxon>
        <taxon>Strongyloidea</taxon>
        <taxon>Strongylidae</taxon>
        <taxon>Cylicocyclus</taxon>
    </lineage>
</organism>
<feature type="compositionally biased region" description="Polar residues" evidence="1">
    <location>
        <begin position="108"/>
        <end position="119"/>
    </location>
</feature>
<dbReference type="Proteomes" id="UP001176961">
    <property type="component" value="Unassembled WGS sequence"/>
</dbReference>
<evidence type="ECO:0000256" key="1">
    <source>
        <dbReference type="SAM" id="MobiDB-lite"/>
    </source>
</evidence>
<protein>
    <submittedName>
        <fullName evidence="2">Uncharacterized protein</fullName>
    </submittedName>
</protein>
<comment type="caution">
    <text evidence="2">The sequence shown here is derived from an EMBL/GenBank/DDBJ whole genome shotgun (WGS) entry which is preliminary data.</text>
</comment>
<name>A0AA36DPL2_CYLNA</name>
<feature type="region of interest" description="Disordered" evidence="1">
    <location>
        <begin position="92"/>
        <end position="119"/>
    </location>
</feature>
<proteinExistence type="predicted"/>
<gene>
    <name evidence="2" type="ORF">CYNAS_LOCUS2412</name>
</gene>
<dbReference type="EMBL" id="CATQJL010000001">
    <property type="protein sequence ID" value="CAJ0590429.1"/>
    <property type="molecule type" value="Genomic_DNA"/>
</dbReference>
<sequence>MHVASDQLIVSLAILVSHCYISSPLPLKNKTTTSAKVDNVSESMLKENSIFTSIVRQERKKRRVAVLVKRSNKSDDETLLDSTRLTRPTQNVGVKAGKKETTLGLPESSVNRNKSDTSASVTTEESTLYGVKWMKWQKYLADQQLFLPIHIPHMDENLLLRLLKDSESAKRKTAAGPTPECTEPSLFISLAFLILIGATTILCQRMRSIDFVRSPSIKYTRTVNNDAKSQLAKAKALHTELRHTPSRSAKLIISCCCIRNFAISMREAAFTDTESIPQQYPEAGDEETDLPEMANDFRRTIIDRYFT</sequence>
<accession>A0AA36DPL2</accession>